<dbReference type="AlphaFoldDB" id="A0A930Y391"/>
<evidence type="ECO:0000313" key="3">
    <source>
        <dbReference type="Proteomes" id="UP000604381"/>
    </source>
</evidence>
<keyword evidence="1" id="KW-0812">Transmembrane</keyword>
<evidence type="ECO:0000256" key="1">
    <source>
        <dbReference type="SAM" id="Phobius"/>
    </source>
</evidence>
<feature type="transmembrane region" description="Helical" evidence="1">
    <location>
        <begin position="152"/>
        <end position="167"/>
    </location>
</feature>
<feature type="transmembrane region" description="Helical" evidence="1">
    <location>
        <begin position="211"/>
        <end position="231"/>
    </location>
</feature>
<feature type="transmembrane region" description="Helical" evidence="1">
    <location>
        <begin position="313"/>
        <end position="332"/>
    </location>
</feature>
<dbReference type="Proteomes" id="UP000604381">
    <property type="component" value="Unassembled WGS sequence"/>
</dbReference>
<keyword evidence="3" id="KW-1185">Reference proteome</keyword>
<sequence>MSGPAGGVEDIQRYHRASRLLLSCLLLPLATGLLLLDDGILLSIMLYMFWMLFSQLNSRALSELAAYSPDLEPAAKAARWRSVLREKIRHELTGLAAAAVMLLCLQELINHPTTPGQDIPVKFTVAWFTLFWLTALIPLLDTMLVHKGSRKIAWALLALLLAAGAPFPAQFPFLLPHALALLLYLLGLIFQKPARRHSLILHASDVCGGTGFIMAAAIAVWLIGFLLGLGLEEENWLPLPGFDLPLLALIISFFSLQSFMKHERIRHGLFTTDFDEIGKKKLRRQKRESLLRAFDPQEASAGYWNWVRLVTRLGRFAWLVALLSILVVGAFVF</sequence>
<protein>
    <submittedName>
        <fullName evidence="2">Uncharacterized protein</fullName>
    </submittedName>
</protein>
<name>A0A930Y391_9GAMM</name>
<reference evidence="2" key="1">
    <citation type="submission" date="2020-10" db="EMBL/GenBank/DDBJ databases">
        <title>An improved Amphimedon queenslandica hologenome assembly reveals how three proteobacterial symbionts can extend the metabolic phenotypic of their marine sponge host.</title>
        <authorList>
            <person name="Degnan B."/>
            <person name="Degnan S."/>
            <person name="Xiang X."/>
        </authorList>
    </citation>
    <scope>NUCLEOTIDE SEQUENCE</scope>
    <source>
        <strain evidence="2">AqS2</strain>
    </source>
</reference>
<comment type="caution">
    <text evidence="2">The sequence shown here is derived from an EMBL/GenBank/DDBJ whole genome shotgun (WGS) entry which is preliminary data.</text>
</comment>
<keyword evidence="1" id="KW-0472">Membrane</keyword>
<feature type="transmembrane region" description="Helical" evidence="1">
    <location>
        <begin position="121"/>
        <end position="140"/>
    </location>
</feature>
<proteinExistence type="predicted"/>
<gene>
    <name evidence="2" type="ORF">ISN26_06315</name>
</gene>
<accession>A0A930Y391</accession>
<feature type="transmembrane region" description="Helical" evidence="1">
    <location>
        <begin position="20"/>
        <end position="53"/>
    </location>
</feature>
<dbReference type="EMBL" id="JADHEI010000046">
    <property type="protein sequence ID" value="MBF2735671.1"/>
    <property type="molecule type" value="Genomic_DNA"/>
</dbReference>
<evidence type="ECO:0000313" key="2">
    <source>
        <dbReference type="EMBL" id="MBF2735671.1"/>
    </source>
</evidence>
<feature type="transmembrane region" description="Helical" evidence="1">
    <location>
        <begin position="237"/>
        <end position="256"/>
    </location>
</feature>
<keyword evidence="1" id="KW-1133">Transmembrane helix</keyword>
<organism evidence="2 3">
    <name type="scientific">Candidatus Amphirhobacter heronislandensis</name>
    <dbReference type="NCBI Taxonomy" id="1732024"/>
    <lineage>
        <taxon>Bacteria</taxon>
        <taxon>Pseudomonadati</taxon>
        <taxon>Pseudomonadota</taxon>
        <taxon>Gammaproteobacteria</taxon>
        <taxon>Candidatus Tethybacterales</taxon>
        <taxon>Candidatus Tethybacteraceae</taxon>
        <taxon>Candidatus Amphirhobacter</taxon>
    </lineage>
</organism>
<feature type="transmembrane region" description="Helical" evidence="1">
    <location>
        <begin position="173"/>
        <end position="190"/>
    </location>
</feature>